<evidence type="ECO:0000313" key="1">
    <source>
        <dbReference type="EnsemblPlants" id="AVESA.00010b.r2.6CG1086430.1.CDS"/>
    </source>
</evidence>
<keyword evidence="2" id="KW-1185">Reference proteome</keyword>
<protein>
    <submittedName>
        <fullName evidence="1">Uncharacterized protein</fullName>
    </submittedName>
</protein>
<organism evidence="1 2">
    <name type="scientific">Avena sativa</name>
    <name type="common">Oat</name>
    <dbReference type="NCBI Taxonomy" id="4498"/>
    <lineage>
        <taxon>Eukaryota</taxon>
        <taxon>Viridiplantae</taxon>
        <taxon>Streptophyta</taxon>
        <taxon>Embryophyta</taxon>
        <taxon>Tracheophyta</taxon>
        <taxon>Spermatophyta</taxon>
        <taxon>Magnoliopsida</taxon>
        <taxon>Liliopsida</taxon>
        <taxon>Poales</taxon>
        <taxon>Poaceae</taxon>
        <taxon>BOP clade</taxon>
        <taxon>Pooideae</taxon>
        <taxon>Poodae</taxon>
        <taxon>Poeae</taxon>
        <taxon>Poeae Chloroplast Group 1 (Aveneae type)</taxon>
        <taxon>Aveninae</taxon>
        <taxon>Avena</taxon>
    </lineage>
</organism>
<reference evidence="1" key="1">
    <citation type="submission" date="2021-05" db="EMBL/GenBank/DDBJ databases">
        <authorList>
            <person name="Scholz U."/>
            <person name="Mascher M."/>
            <person name="Fiebig A."/>
        </authorList>
    </citation>
    <scope>NUCLEOTIDE SEQUENCE [LARGE SCALE GENOMIC DNA]</scope>
</reference>
<evidence type="ECO:0000313" key="2">
    <source>
        <dbReference type="Proteomes" id="UP001732700"/>
    </source>
</evidence>
<dbReference type="EnsemblPlants" id="AVESA.00010b.r2.6CG1086430.1">
    <property type="protein sequence ID" value="AVESA.00010b.r2.6CG1086430.1.CDS"/>
    <property type="gene ID" value="AVESA.00010b.r2.6CG1086430"/>
</dbReference>
<reference evidence="1" key="2">
    <citation type="submission" date="2025-09" db="UniProtKB">
        <authorList>
            <consortium name="EnsemblPlants"/>
        </authorList>
    </citation>
    <scope>IDENTIFICATION</scope>
</reference>
<name>A0ACD5YY18_AVESA</name>
<accession>A0ACD5YY18</accession>
<dbReference type="Proteomes" id="UP001732700">
    <property type="component" value="Chromosome 6C"/>
</dbReference>
<proteinExistence type="predicted"/>
<sequence>MEGFGDQSQQHPDHVSDSAEDPISDEDVPAPTRLSLACVTSKKREEDDRMADHDKSALWGNVLEEADELAHVHKEPRRVAFLSAGTSKRNKCENKPRFSIRGSSFVSSDLQNGNFYDGEQEVSSGMPPTKALETMIAEQVENIDEESEDLPSDFAHPATIANISVAELLEDLQDRSGSSVKTSFPFHQHTRAKEGKPKVPTSGNKTLALLGQSNLDNEEPSQHVIGETSREDEVEDTGQHNLTMVTKDVKGKTMTDLFQEAFSATDMDVAALPMRSTGTGYYGRMQQIMQMEKDRHLEFSRQCNKAQDYLGDSKGVTVQILSRSLEGKLTVCLCLLKERSNFPITSKVSTDCDMADNNSKRTIIFSPKICDNVDLLEGNIIHIYPPWKEVKVKEEEVIICTYFSHHAA</sequence>